<name>A0A1F5ZLH7_9BACT</name>
<dbReference type="STRING" id="1798375.A2773_01955"/>
<keyword evidence="5 6" id="KW-0482">Metalloprotease</keyword>
<evidence type="ECO:0000313" key="10">
    <source>
        <dbReference type="Proteomes" id="UP000177383"/>
    </source>
</evidence>
<dbReference type="GO" id="GO:0006508">
    <property type="term" value="P:proteolysis"/>
    <property type="evidence" value="ECO:0007669"/>
    <property type="project" value="UniProtKB-KW"/>
</dbReference>
<feature type="domain" description="Peptidase M48" evidence="8">
    <location>
        <begin position="45"/>
        <end position="180"/>
    </location>
</feature>
<dbReference type="Proteomes" id="UP000177383">
    <property type="component" value="Unassembled WGS sequence"/>
</dbReference>
<evidence type="ECO:0000256" key="3">
    <source>
        <dbReference type="ARBA" id="ARBA00022801"/>
    </source>
</evidence>
<feature type="transmembrane region" description="Helical" evidence="7">
    <location>
        <begin position="140"/>
        <end position="162"/>
    </location>
</feature>
<keyword evidence="7" id="KW-0472">Membrane</keyword>
<keyword evidence="2" id="KW-0479">Metal-binding</keyword>
<feature type="transmembrane region" description="Helical" evidence="7">
    <location>
        <begin position="6"/>
        <end position="29"/>
    </location>
</feature>
<protein>
    <recommendedName>
        <fullName evidence="8">Peptidase M48 domain-containing protein</fullName>
    </recommendedName>
</protein>
<keyword evidence="3 6" id="KW-0378">Hydrolase</keyword>
<reference evidence="9 10" key="1">
    <citation type="journal article" date="2016" name="Nat. Commun.">
        <title>Thousands of microbial genomes shed light on interconnected biogeochemical processes in an aquifer system.</title>
        <authorList>
            <person name="Anantharaman K."/>
            <person name="Brown C.T."/>
            <person name="Hug L.A."/>
            <person name="Sharon I."/>
            <person name="Castelle C.J."/>
            <person name="Probst A.J."/>
            <person name="Thomas B.C."/>
            <person name="Singh A."/>
            <person name="Wilkins M.J."/>
            <person name="Karaoz U."/>
            <person name="Brodie E.L."/>
            <person name="Williams K.H."/>
            <person name="Hubbard S.S."/>
            <person name="Banfield J.F."/>
        </authorList>
    </citation>
    <scope>NUCLEOTIDE SEQUENCE [LARGE SCALE GENOMIC DNA]</scope>
</reference>
<comment type="cofactor">
    <cofactor evidence="6">
        <name>Zn(2+)</name>
        <dbReference type="ChEBI" id="CHEBI:29105"/>
    </cofactor>
    <text evidence="6">Binds 1 zinc ion per subunit.</text>
</comment>
<dbReference type="Gene3D" id="3.30.2010.10">
    <property type="entry name" value="Metalloproteases ('zincins'), catalytic domain"/>
    <property type="match status" value="1"/>
</dbReference>
<evidence type="ECO:0000259" key="8">
    <source>
        <dbReference type="Pfam" id="PF01435"/>
    </source>
</evidence>
<evidence type="ECO:0000256" key="1">
    <source>
        <dbReference type="ARBA" id="ARBA00022670"/>
    </source>
</evidence>
<gene>
    <name evidence="9" type="ORF">A2773_01955</name>
</gene>
<evidence type="ECO:0000256" key="4">
    <source>
        <dbReference type="ARBA" id="ARBA00022833"/>
    </source>
</evidence>
<proteinExistence type="inferred from homology"/>
<evidence type="ECO:0000256" key="5">
    <source>
        <dbReference type="ARBA" id="ARBA00023049"/>
    </source>
</evidence>
<organism evidence="9 10">
    <name type="scientific">Candidatus Gottesmanbacteria bacterium RIFCSPHIGHO2_01_FULL_39_10</name>
    <dbReference type="NCBI Taxonomy" id="1798375"/>
    <lineage>
        <taxon>Bacteria</taxon>
        <taxon>Candidatus Gottesmaniibacteriota</taxon>
    </lineage>
</organism>
<keyword evidence="7" id="KW-1133">Transmembrane helix</keyword>
<feature type="transmembrane region" description="Helical" evidence="7">
    <location>
        <begin position="117"/>
        <end position="134"/>
    </location>
</feature>
<dbReference type="GO" id="GO:0046872">
    <property type="term" value="F:metal ion binding"/>
    <property type="evidence" value="ECO:0007669"/>
    <property type="project" value="UniProtKB-KW"/>
</dbReference>
<dbReference type="AlphaFoldDB" id="A0A1F5ZLH7"/>
<evidence type="ECO:0000256" key="6">
    <source>
        <dbReference type="RuleBase" id="RU003983"/>
    </source>
</evidence>
<evidence type="ECO:0000256" key="2">
    <source>
        <dbReference type="ARBA" id="ARBA00022723"/>
    </source>
</evidence>
<dbReference type="GO" id="GO:0004222">
    <property type="term" value="F:metalloendopeptidase activity"/>
    <property type="evidence" value="ECO:0007669"/>
    <property type="project" value="InterPro"/>
</dbReference>
<accession>A0A1F5ZLH7</accession>
<dbReference type="Pfam" id="PF01435">
    <property type="entry name" value="Peptidase_M48"/>
    <property type="match status" value="1"/>
</dbReference>
<evidence type="ECO:0000313" key="9">
    <source>
        <dbReference type="EMBL" id="OGG12952.1"/>
    </source>
</evidence>
<sequence>MFNPFVLYLFLFLFIANRGIIYAFIEGIFNRSTKKNKTKDITDKKILDLIYKKTGLKLSKILLFDTSKVWAMMAGFPPKPYMIISNEAYKNLDKDEMEWIYLHEAGHYILWHNLKMALLQLLFIFPGLIMPIIIKSYILQIIGSIILAILSSILYFYLARLFEYEASYYAMRRMTNPQAISTLALKAQKRWFDKVKHEKFHKLFNTWIYDIYENLVQAAKKEITSRK</sequence>
<comment type="similarity">
    <text evidence="6">Belongs to the peptidase M48 family.</text>
</comment>
<keyword evidence="7" id="KW-0812">Transmembrane</keyword>
<comment type="caution">
    <text evidence="9">The sequence shown here is derived from an EMBL/GenBank/DDBJ whole genome shotgun (WGS) entry which is preliminary data.</text>
</comment>
<keyword evidence="1 6" id="KW-0645">Protease</keyword>
<keyword evidence="4 6" id="KW-0862">Zinc</keyword>
<dbReference type="EMBL" id="MFJE01000068">
    <property type="protein sequence ID" value="OGG12952.1"/>
    <property type="molecule type" value="Genomic_DNA"/>
</dbReference>
<evidence type="ECO:0000256" key="7">
    <source>
        <dbReference type="SAM" id="Phobius"/>
    </source>
</evidence>
<dbReference type="InterPro" id="IPR001915">
    <property type="entry name" value="Peptidase_M48"/>
</dbReference>